<reference evidence="1 2" key="1">
    <citation type="submission" date="2021-10" db="EMBL/GenBank/DDBJ databases">
        <authorList>
            <person name="Koch H."/>
        </authorList>
    </citation>
    <scope>NUCLEOTIDE SEQUENCE [LARGE SCALE GENOMIC DNA]</scope>
    <source>
        <strain evidence="1">6680</strain>
    </source>
</reference>
<proteinExistence type="predicted"/>
<protein>
    <submittedName>
        <fullName evidence="1">Uncharacterized protein</fullName>
    </submittedName>
</protein>
<name>A0ABN8ALQ9_9PROT</name>
<evidence type="ECO:0000313" key="1">
    <source>
        <dbReference type="EMBL" id="CAG9933668.1"/>
    </source>
</evidence>
<keyword evidence="2" id="KW-1185">Reference proteome</keyword>
<sequence length="60" mass="6742">MIVKQRPIHSTHQSPYYAYSEWGDTPTCILALLIIDAIEYNWAFRAILQIPNSATCTSAG</sequence>
<accession>A0ABN8ALQ9</accession>
<evidence type="ECO:0000313" key="2">
    <source>
        <dbReference type="Proteomes" id="UP000839052"/>
    </source>
</evidence>
<organism evidence="1 2">
    <name type="scientific">Candidatus Nitrotoga arctica</name>
    <dbReference type="NCBI Taxonomy" id="453162"/>
    <lineage>
        <taxon>Bacteria</taxon>
        <taxon>Pseudomonadati</taxon>
        <taxon>Pseudomonadota</taxon>
        <taxon>Betaproteobacteria</taxon>
        <taxon>Nitrosomonadales</taxon>
        <taxon>Gallionellaceae</taxon>
        <taxon>Candidatus Nitrotoga</taxon>
    </lineage>
</organism>
<dbReference type="Proteomes" id="UP000839052">
    <property type="component" value="Chromosome"/>
</dbReference>
<dbReference type="EMBL" id="OU912926">
    <property type="protein sequence ID" value="CAG9933668.1"/>
    <property type="molecule type" value="Genomic_DNA"/>
</dbReference>
<gene>
    <name evidence="1" type="ORF">NTG6680_2419</name>
</gene>